<feature type="compositionally biased region" description="Gly residues" evidence="1">
    <location>
        <begin position="352"/>
        <end position="363"/>
    </location>
</feature>
<comment type="caution">
    <text evidence="2">The sequence shown here is derived from an EMBL/GenBank/DDBJ whole genome shotgun (WGS) entry which is preliminary data.</text>
</comment>
<evidence type="ECO:0000256" key="1">
    <source>
        <dbReference type="SAM" id="MobiDB-lite"/>
    </source>
</evidence>
<sequence length="692" mass="76891">MVIVMMCLSAVAHSQNTKGDKAPSNRETRFRPPASRKPDTGGARSGPSRRSKNKKRIRSSERSMASNANRSPSSRRRASGSDRPGKPIRPIFSRQPQSRQKAWKGDITGRRIRSRESTGSSRNVYPQYGKYTHNPSSKPRSSQSVVNNRSALNRLKRLQGPEPRQGGAKPRISPRSGSQSFTARKSINVWANFPRPKRKREKATTTDLAGRRLRSKNFETPHGGVIAPTFKPYAGRRSRAGDRPYKGGSGGYRSATRRGENAWTGDVAGRRVRGRNFTSKKSVEGTPILPKRYNSASRGDRPFKGRFRGGHISATKSGESRTGTGPLPPKGPGMGINGMRKYENMKGRRTNRGGGSASGGGWNNQGQPLPPRAPKQGAGVALFQGNIKSSRPQKGGGSVSGKLWNNNQQALPRTFKRGAQVALFQGNLKGHRPDKGGGSVSGKLWNNKGHSLPQLLPKNGGKEGYFQGNLKSHRPEKGGGSVSGKLWNNNEEPLVSKMPLNDDSQGLQIKKKRRAYVRNKNSHEDALLKLKPTEATYQAGNLQVKVKQKEYGKRPHAAEGSMPGIKPTKATVKASEYARSVRRNWDYIHNPSSAKDAQRTREPSKAFARSQAYQGNIKMRKFELFEKNRALHPDTKFIKTNKNNVDGERDMLTNFKLWWARLFKKQETQPEHLKDKGRKPRYDKGEEGMWND</sequence>
<protein>
    <recommendedName>
        <fullName evidence="4">DUF3300 domain-containing protein</fullName>
    </recommendedName>
</protein>
<dbReference type="EMBL" id="JAERRB010000003">
    <property type="protein sequence ID" value="MBL0741543.1"/>
    <property type="molecule type" value="Genomic_DNA"/>
</dbReference>
<dbReference type="Proteomes" id="UP000613030">
    <property type="component" value="Unassembled WGS sequence"/>
</dbReference>
<proteinExistence type="predicted"/>
<feature type="region of interest" description="Disordered" evidence="1">
    <location>
        <begin position="14"/>
        <end position="188"/>
    </location>
</feature>
<keyword evidence="3" id="KW-1185">Reference proteome</keyword>
<feature type="compositionally biased region" description="Basic and acidic residues" evidence="1">
    <location>
        <begin position="18"/>
        <end position="30"/>
    </location>
</feature>
<evidence type="ECO:0000313" key="3">
    <source>
        <dbReference type="Proteomes" id="UP000613030"/>
    </source>
</evidence>
<name>A0ABS1KPY9_9BACT</name>
<feature type="compositionally biased region" description="Low complexity" evidence="1">
    <location>
        <begin position="62"/>
        <end position="72"/>
    </location>
</feature>
<evidence type="ECO:0008006" key="4">
    <source>
        <dbReference type="Google" id="ProtNLM"/>
    </source>
</evidence>
<gene>
    <name evidence="2" type="ORF">JI741_09955</name>
</gene>
<feature type="compositionally biased region" description="Polar residues" evidence="1">
    <location>
        <begin position="175"/>
        <end position="185"/>
    </location>
</feature>
<evidence type="ECO:0000313" key="2">
    <source>
        <dbReference type="EMBL" id="MBL0741543.1"/>
    </source>
</evidence>
<accession>A0ABS1KPY9</accession>
<reference evidence="2 3" key="1">
    <citation type="submission" date="2021-01" db="EMBL/GenBank/DDBJ databases">
        <title>Chryseolinea sp. Jin1 Genome sequencing and assembly.</title>
        <authorList>
            <person name="Kim I."/>
        </authorList>
    </citation>
    <scope>NUCLEOTIDE SEQUENCE [LARGE SCALE GENOMIC DNA]</scope>
    <source>
        <strain evidence="2 3">Jin1</strain>
    </source>
</reference>
<dbReference type="RefSeq" id="WP_202008920.1">
    <property type="nucleotide sequence ID" value="NZ_JAERRB010000003.1"/>
</dbReference>
<feature type="region of interest" description="Disordered" evidence="1">
    <location>
        <begin position="218"/>
        <end position="258"/>
    </location>
</feature>
<organism evidence="2 3">
    <name type="scientific">Chryseolinea lacunae</name>
    <dbReference type="NCBI Taxonomy" id="2801331"/>
    <lineage>
        <taxon>Bacteria</taxon>
        <taxon>Pseudomonadati</taxon>
        <taxon>Bacteroidota</taxon>
        <taxon>Cytophagia</taxon>
        <taxon>Cytophagales</taxon>
        <taxon>Fulvivirgaceae</taxon>
        <taxon>Chryseolinea</taxon>
    </lineage>
</organism>
<feature type="compositionally biased region" description="Polar residues" evidence="1">
    <location>
        <begin position="133"/>
        <end position="151"/>
    </location>
</feature>
<feature type="region of interest" description="Disordered" evidence="1">
    <location>
        <begin position="281"/>
        <end position="377"/>
    </location>
</feature>
<feature type="region of interest" description="Disordered" evidence="1">
    <location>
        <begin position="668"/>
        <end position="692"/>
    </location>
</feature>
<feature type="compositionally biased region" description="Basic residues" evidence="1">
    <location>
        <begin position="47"/>
        <end position="57"/>
    </location>
</feature>